<comment type="similarity">
    <text evidence="2">In the C-terminal section; belongs to the class-I pyridoxal-phosphate-dependent aminotransferase family.</text>
</comment>
<dbReference type="Pfam" id="PF00155">
    <property type="entry name" value="Aminotran_1_2"/>
    <property type="match status" value="1"/>
</dbReference>
<gene>
    <name evidence="9" type="ORF">MAQA_00570</name>
</gene>
<evidence type="ECO:0000256" key="5">
    <source>
        <dbReference type="ARBA" id="ARBA00023015"/>
    </source>
</evidence>
<evidence type="ECO:0000256" key="2">
    <source>
        <dbReference type="ARBA" id="ARBA00005384"/>
    </source>
</evidence>
<dbReference type="SMART" id="SM00345">
    <property type="entry name" value="HTH_GNTR"/>
    <property type="match status" value="1"/>
</dbReference>
<dbReference type="Gene3D" id="3.40.640.10">
    <property type="entry name" value="Type I PLP-dependent aspartate aminotransferase-like (Major domain)"/>
    <property type="match status" value="1"/>
</dbReference>
<keyword evidence="4" id="KW-0663">Pyridoxal phosphate</keyword>
<keyword evidence="7" id="KW-0804">Transcription</keyword>
<dbReference type="PANTHER" id="PTHR46577">
    <property type="entry name" value="HTH-TYPE TRANSCRIPTIONAL REGULATORY PROTEIN GABR"/>
    <property type="match status" value="1"/>
</dbReference>
<dbReference type="GO" id="GO:0003700">
    <property type="term" value="F:DNA-binding transcription factor activity"/>
    <property type="evidence" value="ECO:0007669"/>
    <property type="project" value="InterPro"/>
</dbReference>
<dbReference type="InterPro" id="IPR015422">
    <property type="entry name" value="PyrdxlP-dep_Trfase_small"/>
</dbReference>
<dbReference type="Pfam" id="PF00392">
    <property type="entry name" value="GntR"/>
    <property type="match status" value="1"/>
</dbReference>
<dbReference type="SUPFAM" id="SSF53383">
    <property type="entry name" value="PLP-dependent transferases"/>
    <property type="match status" value="1"/>
</dbReference>
<evidence type="ECO:0000313" key="9">
    <source>
        <dbReference type="EMBL" id="EUJ21850.1"/>
    </source>
</evidence>
<dbReference type="PROSITE" id="PS50949">
    <property type="entry name" value="HTH_GNTR"/>
    <property type="match status" value="1"/>
</dbReference>
<dbReference type="STRING" id="1265818.MAQA_00570"/>
<evidence type="ECO:0000256" key="6">
    <source>
        <dbReference type="ARBA" id="ARBA00023125"/>
    </source>
</evidence>
<dbReference type="Gene3D" id="1.10.10.10">
    <property type="entry name" value="Winged helix-like DNA-binding domain superfamily/Winged helix DNA-binding domain"/>
    <property type="match status" value="1"/>
</dbReference>
<dbReference type="InterPro" id="IPR051446">
    <property type="entry name" value="HTH_trans_reg/aminotransferase"/>
</dbReference>
<organism evidence="9 10">
    <name type="scientific">Listeria aquatica FSL S10-1188</name>
    <dbReference type="NCBI Taxonomy" id="1265818"/>
    <lineage>
        <taxon>Bacteria</taxon>
        <taxon>Bacillati</taxon>
        <taxon>Bacillota</taxon>
        <taxon>Bacilli</taxon>
        <taxon>Bacillales</taxon>
        <taxon>Listeriaceae</taxon>
        <taxon>Listeria</taxon>
    </lineage>
</organism>
<evidence type="ECO:0000256" key="3">
    <source>
        <dbReference type="ARBA" id="ARBA00022576"/>
    </source>
</evidence>
<dbReference type="AlphaFoldDB" id="W7BAY9"/>
<dbReference type="Gene3D" id="3.90.1150.10">
    <property type="entry name" value="Aspartate Aminotransferase, domain 1"/>
    <property type="match status" value="1"/>
</dbReference>
<dbReference type="PANTHER" id="PTHR46577:SF2">
    <property type="entry name" value="TRANSCRIPTIONAL REGULATORY PROTEIN"/>
    <property type="match status" value="1"/>
</dbReference>
<dbReference type="InterPro" id="IPR004839">
    <property type="entry name" value="Aminotransferase_I/II_large"/>
</dbReference>
<dbReference type="PATRIC" id="fig|1265818.5.peg.113"/>
<protein>
    <submittedName>
        <fullName evidence="9">GntR family transcriptional regulator</fullName>
    </submittedName>
</protein>
<evidence type="ECO:0000259" key="8">
    <source>
        <dbReference type="PROSITE" id="PS50949"/>
    </source>
</evidence>
<evidence type="ECO:0000256" key="7">
    <source>
        <dbReference type="ARBA" id="ARBA00023163"/>
    </source>
</evidence>
<keyword evidence="3" id="KW-0808">Transferase</keyword>
<dbReference type="Proteomes" id="UP000019246">
    <property type="component" value="Unassembled WGS sequence"/>
</dbReference>
<dbReference type="CDD" id="cd07377">
    <property type="entry name" value="WHTH_GntR"/>
    <property type="match status" value="1"/>
</dbReference>
<keyword evidence="10" id="KW-1185">Reference proteome</keyword>
<comment type="caution">
    <text evidence="9">The sequence shown here is derived from an EMBL/GenBank/DDBJ whole genome shotgun (WGS) entry which is preliminary data.</text>
</comment>
<dbReference type="GO" id="GO:0030170">
    <property type="term" value="F:pyridoxal phosphate binding"/>
    <property type="evidence" value="ECO:0007669"/>
    <property type="project" value="InterPro"/>
</dbReference>
<dbReference type="CDD" id="cd00609">
    <property type="entry name" value="AAT_like"/>
    <property type="match status" value="1"/>
</dbReference>
<keyword evidence="3" id="KW-0032">Aminotransferase</keyword>
<dbReference type="GO" id="GO:0008483">
    <property type="term" value="F:transaminase activity"/>
    <property type="evidence" value="ECO:0007669"/>
    <property type="project" value="UniProtKB-KW"/>
</dbReference>
<dbReference type="GO" id="GO:0003677">
    <property type="term" value="F:DNA binding"/>
    <property type="evidence" value="ECO:0007669"/>
    <property type="project" value="UniProtKB-KW"/>
</dbReference>
<dbReference type="InterPro" id="IPR015421">
    <property type="entry name" value="PyrdxlP-dep_Trfase_major"/>
</dbReference>
<dbReference type="InterPro" id="IPR036390">
    <property type="entry name" value="WH_DNA-bd_sf"/>
</dbReference>
<dbReference type="InterPro" id="IPR036388">
    <property type="entry name" value="WH-like_DNA-bd_sf"/>
</dbReference>
<keyword evidence="5" id="KW-0805">Transcription regulation</keyword>
<evidence type="ECO:0000256" key="1">
    <source>
        <dbReference type="ARBA" id="ARBA00001933"/>
    </source>
</evidence>
<proteinExistence type="inferred from homology"/>
<evidence type="ECO:0000256" key="4">
    <source>
        <dbReference type="ARBA" id="ARBA00022898"/>
    </source>
</evidence>
<dbReference type="SUPFAM" id="SSF46785">
    <property type="entry name" value="Winged helix' DNA-binding domain"/>
    <property type="match status" value="1"/>
</dbReference>
<keyword evidence="6" id="KW-0238">DNA-binding</keyword>
<comment type="cofactor">
    <cofactor evidence="1">
        <name>pyridoxal 5'-phosphate</name>
        <dbReference type="ChEBI" id="CHEBI:597326"/>
    </cofactor>
</comment>
<dbReference type="PRINTS" id="PR00035">
    <property type="entry name" value="HTHGNTR"/>
</dbReference>
<dbReference type="InterPro" id="IPR015424">
    <property type="entry name" value="PyrdxlP-dep_Trfase"/>
</dbReference>
<evidence type="ECO:0000313" key="10">
    <source>
        <dbReference type="Proteomes" id="UP000019246"/>
    </source>
</evidence>
<accession>W7BAY9</accession>
<name>W7BAY9_9LIST</name>
<dbReference type="InterPro" id="IPR000524">
    <property type="entry name" value="Tscrpt_reg_HTH_GntR"/>
</dbReference>
<sequence length="479" mass="54319">MIWRLEKQMDLPLYQQIIRLVEKHIEKGELLPGEKLPPERKLAEYLDVNRSTVVRALDELAASGKVIRTQGSGTRINEAKWGLFDSAKTNWRHYVDSGAFNTANPYLDAIQALKMAHPEKVIDLATGELPIELTPQIETPSLSWQSFLAEELNNQSLGYLPLREAIGQRMFRTTGLRRETNQLLVTSGAQQAIFLITQCLLRPGDAVAIEAPSYFYSLPLFQSAGLRIFALPMDEAGAKPDELEQLYRKHRIKMVFTNPTFQNPTGNLMTESRRRALVSLCAKLQIPIVEDDPFGELHFETNQSITPLKKLDEENVLYIGSFSKILGSTTRIGWLDGPAAVVNRLAEARQEMDFGLSIFPQVLARFVLESSSFERHLAFLRAELKKRRDLLVEALEAYLPDELQYKLPLGGFHLWIELPRLNQTTARDFNRFLDQKLLVMPGFVFGQKGSVMRLTFARVTETSAKEAAKRFAEILEAKS</sequence>
<dbReference type="EMBL" id="AOCG01000001">
    <property type="protein sequence ID" value="EUJ21850.1"/>
    <property type="molecule type" value="Genomic_DNA"/>
</dbReference>
<reference evidence="9 10" key="1">
    <citation type="journal article" date="2014" name="Int. J. Syst. Evol. Microbiol.">
        <title>Listeria floridensis sp. nov., Listeria aquatica sp. nov., Listeria cornellensis sp. nov., Listeria riparia sp. nov. and Listeria grandensis sp. nov., from agricultural and natural environments.</title>
        <authorList>
            <person name="den Bakker H.C."/>
            <person name="Warchocki S."/>
            <person name="Wright E.M."/>
            <person name="Allred A.F."/>
            <person name="Ahlstrom C."/>
            <person name="Manuel C.S."/>
            <person name="Stasiewicz M.J."/>
            <person name="Burrell A."/>
            <person name="Roof S."/>
            <person name="Strawn L."/>
            <person name="Fortes E.D."/>
            <person name="Nightingale K.K."/>
            <person name="Kephart D."/>
            <person name="Wiedmann M."/>
        </authorList>
    </citation>
    <scope>NUCLEOTIDE SEQUENCE [LARGE SCALE GENOMIC DNA]</scope>
    <source>
        <strain evidence="9 10">FSL S10-1188</strain>
    </source>
</reference>
<feature type="domain" description="HTH gntR-type" evidence="8">
    <location>
        <begin position="11"/>
        <end position="79"/>
    </location>
</feature>